<dbReference type="Pfam" id="PF01202">
    <property type="entry name" value="SKI"/>
    <property type="match status" value="1"/>
</dbReference>
<keyword evidence="7" id="KW-0460">Magnesium</keyword>
<protein>
    <recommendedName>
        <fullName evidence="7">Shikimate kinase</fullName>
        <shortName evidence="7">SK</shortName>
        <ecNumber evidence="7">2.7.1.71</ecNumber>
    </recommendedName>
</protein>
<comment type="function">
    <text evidence="7">Catalyzes the specific phosphorylation of the 3-hydroxyl group of shikimic acid using ATP as a cosubstrate.</text>
</comment>
<feature type="binding site" evidence="7">
    <location>
        <position position="83"/>
    </location>
    <ligand>
        <name>substrate</name>
    </ligand>
</feature>
<dbReference type="SUPFAM" id="SSF52540">
    <property type="entry name" value="P-loop containing nucleoside triphosphate hydrolases"/>
    <property type="match status" value="1"/>
</dbReference>
<dbReference type="GO" id="GO:0009423">
    <property type="term" value="P:chorismate biosynthetic process"/>
    <property type="evidence" value="ECO:0007669"/>
    <property type="project" value="UniProtKB-UniRule"/>
</dbReference>
<dbReference type="GO" id="GO:0008652">
    <property type="term" value="P:amino acid biosynthetic process"/>
    <property type="evidence" value="ECO:0007669"/>
    <property type="project" value="UniProtKB-KW"/>
</dbReference>
<dbReference type="RefSeq" id="WP_038454853.1">
    <property type="nucleotide sequence ID" value="NZ_CP009043.1"/>
</dbReference>
<evidence type="ECO:0000256" key="2">
    <source>
        <dbReference type="ARBA" id="ARBA00022679"/>
    </source>
</evidence>
<comment type="similarity">
    <text evidence="7">Belongs to the shikimate kinase family.</text>
</comment>
<evidence type="ECO:0000256" key="5">
    <source>
        <dbReference type="ARBA" id="ARBA00022840"/>
    </source>
</evidence>
<feature type="binding site" evidence="7">
    <location>
        <position position="124"/>
    </location>
    <ligand>
        <name>ATP</name>
        <dbReference type="ChEBI" id="CHEBI:30616"/>
    </ligand>
</feature>
<keyword evidence="2 7" id="KW-0808">Transferase</keyword>
<evidence type="ECO:0000256" key="3">
    <source>
        <dbReference type="ARBA" id="ARBA00022741"/>
    </source>
</evidence>
<dbReference type="GO" id="GO:0005829">
    <property type="term" value="C:cytosol"/>
    <property type="evidence" value="ECO:0007669"/>
    <property type="project" value="TreeGrafter"/>
</dbReference>
<dbReference type="InterPro" id="IPR027417">
    <property type="entry name" value="P-loop_NTPase"/>
</dbReference>
<evidence type="ECO:0000256" key="7">
    <source>
        <dbReference type="HAMAP-Rule" id="MF_00109"/>
    </source>
</evidence>
<dbReference type="PANTHER" id="PTHR21087:SF16">
    <property type="entry name" value="SHIKIMATE KINASE 1, CHLOROPLASTIC"/>
    <property type="match status" value="1"/>
</dbReference>
<dbReference type="GO" id="GO:0004765">
    <property type="term" value="F:shikimate kinase activity"/>
    <property type="evidence" value="ECO:0007669"/>
    <property type="project" value="UniProtKB-UniRule"/>
</dbReference>
<keyword evidence="5 7" id="KW-0067">ATP-binding</keyword>
<dbReference type="OrthoDB" id="9800332at2"/>
<sequence length="175" mass="19899">MKIDKNIVLIGFMGVGKGTIARELAKQTGIFAIDGDDMIESFANKKIKEIFEDDGEDEFRKIELNLAKFLEKSVSNAIISTGGGFYKVKNLNKIGTVIYLKSSFEKIIDRMKKSSNCEKKFAKRPLLSNLEKAKELHDQRDKEYEKKADFVVIIEDKSAKQIAKEIIKFIQKGKN</sequence>
<organism evidence="8 9">
    <name type="scientific">Campylobacter iguaniorum</name>
    <dbReference type="NCBI Taxonomy" id="1244531"/>
    <lineage>
        <taxon>Bacteria</taxon>
        <taxon>Pseudomonadati</taxon>
        <taxon>Campylobacterota</taxon>
        <taxon>Epsilonproteobacteria</taxon>
        <taxon>Campylobacterales</taxon>
        <taxon>Campylobacteraceae</taxon>
        <taxon>Campylobacter</taxon>
    </lineage>
</organism>
<keyword evidence="7" id="KW-0479">Metal-binding</keyword>
<keyword evidence="3 7" id="KW-0547">Nucleotide-binding</keyword>
<feature type="binding site" evidence="7">
    <location>
        <begin position="14"/>
        <end position="19"/>
    </location>
    <ligand>
        <name>ATP</name>
        <dbReference type="ChEBI" id="CHEBI:30616"/>
    </ligand>
</feature>
<feature type="binding site" evidence="7">
    <location>
        <position position="140"/>
    </location>
    <ligand>
        <name>substrate</name>
    </ligand>
</feature>
<accession>A0A076FAD3</accession>
<dbReference type="UniPathway" id="UPA00053">
    <property type="reaction ID" value="UER00088"/>
</dbReference>
<dbReference type="HAMAP" id="MF_00109">
    <property type="entry name" value="Shikimate_kinase"/>
    <property type="match status" value="1"/>
</dbReference>
<dbReference type="GO" id="GO:0005524">
    <property type="term" value="F:ATP binding"/>
    <property type="evidence" value="ECO:0007669"/>
    <property type="project" value="UniProtKB-UniRule"/>
</dbReference>
<comment type="pathway">
    <text evidence="7">Metabolic intermediate biosynthesis; chorismate biosynthesis; chorismate from D-erythrose 4-phosphate and phosphoenolpyruvate: step 5/7.</text>
</comment>
<keyword evidence="1 7" id="KW-0028">Amino-acid biosynthesis</keyword>
<keyword evidence="6 7" id="KW-0057">Aromatic amino acid biosynthesis</keyword>
<dbReference type="GO" id="GO:0000287">
    <property type="term" value="F:magnesium ion binding"/>
    <property type="evidence" value="ECO:0007669"/>
    <property type="project" value="UniProtKB-UniRule"/>
</dbReference>
<feature type="binding site" evidence="7">
    <location>
        <position position="60"/>
    </location>
    <ligand>
        <name>substrate</name>
    </ligand>
</feature>
<dbReference type="GO" id="GO:0009073">
    <property type="term" value="P:aromatic amino acid family biosynthetic process"/>
    <property type="evidence" value="ECO:0007669"/>
    <property type="project" value="UniProtKB-KW"/>
</dbReference>
<dbReference type="EMBL" id="CP009043">
    <property type="protein sequence ID" value="AII15175.1"/>
    <property type="molecule type" value="Genomic_DNA"/>
</dbReference>
<dbReference type="EC" id="2.7.1.71" evidence="7"/>
<evidence type="ECO:0000256" key="6">
    <source>
        <dbReference type="ARBA" id="ARBA00023141"/>
    </source>
</evidence>
<keyword evidence="9" id="KW-1185">Reference proteome</keyword>
<dbReference type="AlphaFoldDB" id="A0A076FAD3"/>
<reference evidence="9" key="1">
    <citation type="journal article" date="2014" name="Genome Announc.">
        <title>Complete Genome Sequence of Campylobacter iguaniorum Strain 1485ET, Isolated from a Bearded Dragon (Pogona vitticeps).</title>
        <authorList>
            <person name="Gilbert M.J."/>
            <person name="Miller W.G."/>
            <person name="Yee E."/>
            <person name="Kik M."/>
            <person name="Wagenaar J.A."/>
            <person name="Duim B."/>
        </authorList>
    </citation>
    <scope>NUCLEOTIDE SEQUENCE [LARGE SCALE GENOMIC DNA]</scope>
    <source>
        <strain evidence="9">1485E</strain>
    </source>
</reference>
<name>A0A076FAD3_9BACT</name>
<dbReference type="PANTHER" id="PTHR21087">
    <property type="entry name" value="SHIKIMATE KINASE"/>
    <property type="match status" value="1"/>
</dbReference>
<gene>
    <name evidence="7 8" type="primary">aroK</name>
    <name evidence="8" type="ORF">CIG1485E_1351</name>
</gene>
<dbReference type="CDD" id="cd00464">
    <property type="entry name" value="SK"/>
    <property type="match status" value="1"/>
</dbReference>
<proteinExistence type="inferred from homology"/>
<comment type="catalytic activity">
    <reaction evidence="7">
        <text>shikimate + ATP = 3-phosphoshikimate + ADP + H(+)</text>
        <dbReference type="Rhea" id="RHEA:13121"/>
        <dbReference type="ChEBI" id="CHEBI:15378"/>
        <dbReference type="ChEBI" id="CHEBI:30616"/>
        <dbReference type="ChEBI" id="CHEBI:36208"/>
        <dbReference type="ChEBI" id="CHEBI:145989"/>
        <dbReference type="ChEBI" id="CHEBI:456216"/>
        <dbReference type="EC" id="2.7.1.71"/>
    </reaction>
</comment>
<dbReference type="eggNOG" id="COG0703">
    <property type="taxonomic scope" value="Bacteria"/>
</dbReference>
<evidence type="ECO:0000313" key="9">
    <source>
        <dbReference type="Proteomes" id="UP000028486"/>
    </source>
</evidence>
<dbReference type="PRINTS" id="PR01100">
    <property type="entry name" value="SHIKIMTKNASE"/>
</dbReference>
<dbReference type="Proteomes" id="UP000028486">
    <property type="component" value="Chromosome"/>
</dbReference>
<dbReference type="Gene3D" id="3.40.50.300">
    <property type="entry name" value="P-loop containing nucleotide triphosphate hydrolases"/>
    <property type="match status" value="1"/>
</dbReference>
<comment type="caution">
    <text evidence="7">Lacks conserved residue(s) required for the propagation of feature annotation.</text>
</comment>
<evidence type="ECO:0000313" key="8">
    <source>
        <dbReference type="EMBL" id="AII15175.1"/>
    </source>
</evidence>
<dbReference type="HOGENOM" id="CLU_057607_4_0_7"/>
<dbReference type="InterPro" id="IPR000623">
    <property type="entry name" value="Shikimate_kinase/TSH1"/>
</dbReference>
<dbReference type="STRING" id="1244531.CIG2463D_1542"/>
<dbReference type="InterPro" id="IPR031322">
    <property type="entry name" value="Shikimate/glucono_kinase"/>
</dbReference>
<dbReference type="KEGG" id="caj:CIG1485E_1351"/>
<comment type="subcellular location">
    <subcellularLocation>
        <location evidence="7">Cytoplasm</location>
    </subcellularLocation>
</comment>
<evidence type="ECO:0000256" key="4">
    <source>
        <dbReference type="ARBA" id="ARBA00022777"/>
    </source>
</evidence>
<comment type="cofactor">
    <cofactor evidence="7">
        <name>Mg(2+)</name>
        <dbReference type="ChEBI" id="CHEBI:18420"/>
    </cofactor>
    <text evidence="7">Binds 1 Mg(2+) ion per subunit.</text>
</comment>
<keyword evidence="7" id="KW-0963">Cytoplasm</keyword>
<evidence type="ECO:0000256" key="1">
    <source>
        <dbReference type="ARBA" id="ARBA00022605"/>
    </source>
</evidence>
<comment type="subunit">
    <text evidence="7">Monomer.</text>
</comment>
<feature type="binding site" evidence="7">
    <location>
        <position position="36"/>
    </location>
    <ligand>
        <name>substrate</name>
    </ligand>
</feature>
<keyword evidence="4 7" id="KW-0418">Kinase</keyword>